<dbReference type="PROSITE" id="PS00137">
    <property type="entry name" value="SUBTILASE_HIS"/>
    <property type="match status" value="1"/>
</dbReference>
<proteinExistence type="inferred from homology"/>
<dbReference type="PROSITE" id="PS51892">
    <property type="entry name" value="SUBTILASE"/>
    <property type="match status" value="1"/>
</dbReference>
<evidence type="ECO:0000256" key="6">
    <source>
        <dbReference type="SAM" id="MobiDB-lite"/>
    </source>
</evidence>
<dbReference type="RefSeq" id="WP_218827744.1">
    <property type="nucleotide sequence ID" value="NZ_MQWB01000010.1"/>
</dbReference>
<comment type="similarity">
    <text evidence="1 5">Belongs to the peptidase S8 family.</text>
</comment>
<dbReference type="InterPro" id="IPR050131">
    <property type="entry name" value="Peptidase_S8_subtilisin-like"/>
</dbReference>
<name>A0A259TV50_9BACT</name>
<keyword evidence="9" id="KW-1185">Reference proteome</keyword>
<dbReference type="InterPro" id="IPR022398">
    <property type="entry name" value="Peptidase_S8_His-AS"/>
</dbReference>
<dbReference type="SUPFAM" id="SSF52743">
    <property type="entry name" value="Subtilisin-like"/>
    <property type="match status" value="1"/>
</dbReference>
<gene>
    <name evidence="8" type="ORF">BSZ36_17410</name>
</gene>
<protein>
    <recommendedName>
        <fullName evidence="7">Peptidase S8/S53 domain-containing protein</fullName>
    </recommendedName>
</protein>
<dbReference type="PANTHER" id="PTHR43806:SF11">
    <property type="entry name" value="CEREVISIN-RELATED"/>
    <property type="match status" value="1"/>
</dbReference>
<dbReference type="Proteomes" id="UP000216446">
    <property type="component" value="Unassembled WGS sequence"/>
</dbReference>
<organism evidence="8 9">
    <name type="scientific">Rubricoccus marinus</name>
    <dbReference type="NCBI Taxonomy" id="716817"/>
    <lineage>
        <taxon>Bacteria</taxon>
        <taxon>Pseudomonadati</taxon>
        <taxon>Rhodothermota</taxon>
        <taxon>Rhodothermia</taxon>
        <taxon>Rhodothermales</taxon>
        <taxon>Rubricoccaceae</taxon>
        <taxon>Rubricoccus</taxon>
    </lineage>
</organism>
<evidence type="ECO:0000259" key="7">
    <source>
        <dbReference type="Pfam" id="PF00082"/>
    </source>
</evidence>
<sequence length="543" mass="58296">MAAYTHVQTVLKGESRPRQTSQGFDPEILNHSLITVPLLERFEQGRANELHRVIVELNHNYRRELSGAHKDVKRWIKDIIKSRTGRDDNASATAPAPSHRRARLLKAQSKLSYRYVVADLTRAMVRELVTQDGENASQAPSEVVENAVPPGRAIYRVWPDFKVRPLLHYSARTVKADAAQKAFGAAGKGVVWAVVDSGVDGAHPHLKSATILPAGLAHKDFVDTERKGAPIDPFGHGSHVAGIIAGSVADDTVDDDERPLHQLQQEADPDGEPRYRARPVGAISGVAPDCTVLSVRVLDADGNGHASDVIAALQYVGSLNKGGRDLRVHGVNLSVGYDFDPEWYACGHSPLCQEVDLLVRSGVVVVAAAGNTGHGTAYADARQSKTGIDLTINDPGNAEKAITVGSTHRAEPHRYGVSYFSSKGPTGDGRAKPDLVAPGERVLSCAAGSKRDAAERKIARMASREEGPSAWPTTCHYVADSGTSMAAPHVSGAIAAFLSVRREFIGRSEDVKALFLRTATDLGRDPYFQGAGLADLMRALQAV</sequence>
<comment type="caution">
    <text evidence="8">The sequence shown here is derived from an EMBL/GenBank/DDBJ whole genome shotgun (WGS) entry which is preliminary data.</text>
</comment>
<evidence type="ECO:0000313" key="9">
    <source>
        <dbReference type="Proteomes" id="UP000216446"/>
    </source>
</evidence>
<evidence type="ECO:0000256" key="5">
    <source>
        <dbReference type="PROSITE-ProRule" id="PRU01240"/>
    </source>
</evidence>
<dbReference type="InterPro" id="IPR015500">
    <property type="entry name" value="Peptidase_S8_subtilisin-rel"/>
</dbReference>
<reference evidence="8 9" key="1">
    <citation type="submission" date="2016-11" db="EMBL/GenBank/DDBJ databases">
        <title>Study of marine rhodopsin-containing bacteria.</title>
        <authorList>
            <person name="Yoshizawa S."/>
            <person name="Kumagai Y."/>
            <person name="Kogure K."/>
        </authorList>
    </citation>
    <scope>NUCLEOTIDE SEQUENCE [LARGE SCALE GENOMIC DNA]</scope>
    <source>
        <strain evidence="8 9">SG-29</strain>
    </source>
</reference>
<dbReference type="PRINTS" id="PR00723">
    <property type="entry name" value="SUBTILISIN"/>
</dbReference>
<evidence type="ECO:0000256" key="1">
    <source>
        <dbReference type="ARBA" id="ARBA00011073"/>
    </source>
</evidence>
<evidence type="ECO:0000313" key="8">
    <source>
        <dbReference type="EMBL" id="OZC01454.1"/>
    </source>
</evidence>
<dbReference type="InterPro" id="IPR036852">
    <property type="entry name" value="Peptidase_S8/S53_dom_sf"/>
</dbReference>
<evidence type="ECO:0000256" key="2">
    <source>
        <dbReference type="ARBA" id="ARBA00022670"/>
    </source>
</evidence>
<dbReference type="PROSITE" id="PS00138">
    <property type="entry name" value="SUBTILASE_SER"/>
    <property type="match status" value="1"/>
</dbReference>
<dbReference type="InParanoid" id="A0A259TV50"/>
<dbReference type="GO" id="GO:0006508">
    <property type="term" value="P:proteolysis"/>
    <property type="evidence" value="ECO:0007669"/>
    <property type="project" value="UniProtKB-KW"/>
</dbReference>
<keyword evidence="2 5" id="KW-0645">Protease</keyword>
<dbReference type="InterPro" id="IPR023828">
    <property type="entry name" value="Peptidase_S8_Ser-AS"/>
</dbReference>
<feature type="region of interest" description="Disordered" evidence="6">
    <location>
        <begin position="1"/>
        <end position="24"/>
    </location>
</feature>
<feature type="active site" description="Charge relay system" evidence="5">
    <location>
        <position position="236"/>
    </location>
</feature>
<dbReference type="Pfam" id="PF00082">
    <property type="entry name" value="Peptidase_S8"/>
    <property type="match status" value="1"/>
</dbReference>
<dbReference type="InterPro" id="IPR000209">
    <property type="entry name" value="Peptidase_S8/S53_dom"/>
</dbReference>
<evidence type="ECO:0000256" key="4">
    <source>
        <dbReference type="ARBA" id="ARBA00022825"/>
    </source>
</evidence>
<dbReference type="AlphaFoldDB" id="A0A259TV50"/>
<evidence type="ECO:0000256" key="3">
    <source>
        <dbReference type="ARBA" id="ARBA00022801"/>
    </source>
</evidence>
<keyword evidence="3 5" id="KW-0378">Hydrolase</keyword>
<dbReference type="CDD" id="cd07487">
    <property type="entry name" value="Peptidases_S8_1"/>
    <property type="match status" value="1"/>
</dbReference>
<feature type="active site" description="Charge relay system" evidence="5">
    <location>
        <position position="484"/>
    </location>
</feature>
<dbReference type="PANTHER" id="PTHR43806">
    <property type="entry name" value="PEPTIDASE S8"/>
    <property type="match status" value="1"/>
</dbReference>
<feature type="active site" description="Charge relay system" evidence="5">
    <location>
        <position position="196"/>
    </location>
</feature>
<feature type="domain" description="Peptidase S8/S53" evidence="7">
    <location>
        <begin position="187"/>
        <end position="526"/>
    </location>
</feature>
<dbReference type="EMBL" id="MQWB01000010">
    <property type="protein sequence ID" value="OZC01454.1"/>
    <property type="molecule type" value="Genomic_DNA"/>
</dbReference>
<dbReference type="Gene3D" id="3.40.50.200">
    <property type="entry name" value="Peptidase S8/S53 domain"/>
    <property type="match status" value="1"/>
</dbReference>
<keyword evidence="4 5" id="KW-0720">Serine protease</keyword>
<accession>A0A259TV50</accession>
<dbReference type="GO" id="GO:0004252">
    <property type="term" value="F:serine-type endopeptidase activity"/>
    <property type="evidence" value="ECO:0007669"/>
    <property type="project" value="UniProtKB-UniRule"/>
</dbReference>